<dbReference type="AlphaFoldDB" id="A0A9P8ILV4"/>
<gene>
    <name evidence="2" type="ORF">J7337_011109</name>
</gene>
<dbReference type="GeneID" id="68318965"/>
<keyword evidence="3" id="KW-1185">Reference proteome</keyword>
<feature type="compositionally biased region" description="Basic and acidic residues" evidence="1">
    <location>
        <begin position="62"/>
        <end position="73"/>
    </location>
</feature>
<name>A0A9P8ILV4_9HYPO</name>
<dbReference type="RefSeq" id="XP_044677214.1">
    <property type="nucleotide sequence ID" value="XM_044828660.1"/>
</dbReference>
<comment type="caution">
    <text evidence="2">The sequence shown here is derived from an EMBL/GenBank/DDBJ whole genome shotgun (WGS) entry which is preliminary data.</text>
</comment>
<sequence length="234" mass="25815">MSDDVITDDFDVEVFLNLLHWSWEDAYNGTREIERPVSPFSRPVHTTSEPDTPQTEPGMSQPERESSEEERLSIDSQVSSSSEDLGPLDRDESFATRRPGTPPPSPTSCSSSSEQSSPSTISHDISPRAQPLSLKRSASSETDAPVPKRIRRQIRNGLMSVTDAQLNSTAEPPKDRKGSCDQGLAPFRHDHDSHNSSIADRLGEESDGSCSDDSSERGENPPAPEPNVPWKKYR</sequence>
<dbReference type="KEGG" id="fmu:J7337_011109"/>
<organism evidence="2 3">
    <name type="scientific">Fusarium musae</name>
    <dbReference type="NCBI Taxonomy" id="1042133"/>
    <lineage>
        <taxon>Eukaryota</taxon>
        <taxon>Fungi</taxon>
        <taxon>Dikarya</taxon>
        <taxon>Ascomycota</taxon>
        <taxon>Pezizomycotina</taxon>
        <taxon>Sordariomycetes</taxon>
        <taxon>Hypocreomycetidae</taxon>
        <taxon>Hypocreales</taxon>
        <taxon>Nectriaceae</taxon>
        <taxon>Fusarium</taxon>
    </lineage>
</organism>
<dbReference type="Proteomes" id="UP000827133">
    <property type="component" value="Unassembled WGS sequence"/>
</dbReference>
<protein>
    <submittedName>
        <fullName evidence="2">Uncharacterized protein</fullName>
    </submittedName>
</protein>
<evidence type="ECO:0000256" key="1">
    <source>
        <dbReference type="SAM" id="MobiDB-lite"/>
    </source>
</evidence>
<dbReference type="EMBL" id="JAHBCI010000008">
    <property type="protein sequence ID" value="KAG9498214.1"/>
    <property type="molecule type" value="Genomic_DNA"/>
</dbReference>
<reference evidence="2" key="1">
    <citation type="journal article" date="2021" name="Mol. Plant Microbe Interact.">
        <title>Telomere to telomere genome assembly of Fusarium musae F31, causal agent of crown rot disease of banana.</title>
        <authorList>
            <person name="Degradi L."/>
            <person name="Tava V."/>
            <person name="Kunova A."/>
            <person name="Cortesi P."/>
            <person name="Saracchi M."/>
            <person name="Pasquali M."/>
        </authorList>
    </citation>
    <scope>NUCLEOTIDE SEQUENCE</scope>
    <source>
        <strain evidence="2">F31</strain>
    </source>
</reference>
<accession>A0A9P8ILV4</accession>
<feature type="compositionally biased region" description="Polar residues" evidence="1">
    <location>
        <begin position="44"/>
        <end position="58"/>
    </location>
</feature>
<evidence type="ECO:0000313" key="3">
    <source>
        <dbReference type="Proteomes" id="UP000827133"/>
    </source>
</evidence>
<feature type="compositionally biased region" description="Low complexity" evidence="1">
    <location>
        <begin position="107"/>
        <end position="122"/>
    </location>
</feature>
<proteinExistence type="predicted"/>
<feature type="region of interest" description="Disordered" evidence="1">
    <location>
        <begin position="33"/>
        <end position="234"/>
    </location>
</feature>
<evidence type="ECO:0000313" key="2">
    <source>
        <dbReference type="EMBL" id="KAG9498214.1"/>
    </source>
</evidence>